<dbReference type="Proteomes" id="UP000293823">
    <property type="component" value="Unassembled WGS sequence"/>
</dbReference>
<proteinExistence type="predicted"/>
<evidence type="ECO:0000256" key="1">
    <source>
        <dbReference type="SAM" id="SignalP"/>
    </source>
</evidence>
<sequence>MFSSSLIANISIVCVLACGAFASNTIADNAQIGGLEMGFPRHLCLPATPQARQSRVSHIPQQCYTSGLSDVYAEMMCDFEAHDYCTLGDCTYWINIVKAFSKHNSAPDLETYDPELSLKLIHFALELLMPTIHIGLSKLSLDAQHGSVSDAEEHRIMDHVLRLAIILLWYCDESQSRMLMSLNWTATLDYTTAILVDLQRYSLSTRCMLKSGGATFSSRCSDIQKTLSIFEDFTREFARRVVENTSQCPSDQKLHEADEL</sequence>
<comment type="caution">
    <text evidence="2">The sequence shown here is derived from an EMBL/GenBank/DDBJ whole genome shotgun (WGS) entry which is preliminary data.</text>
</comment>
<keyword evidence="3" id="KW-1185">Reference proteome</keyword>
<accession>A0A4Q4S0R2</accession>
<reference evidence="3" key="1">
    <citation type="journal article" date="2019" name="bioRxiv">
        <title>Genomics, evolutionary history and diagnostics of the Alternaria alternata species group including apple and Asian pear pathotypes.</title>
        <authorList>
            <person name="Armitage A.D."/>
            <person name="Cockerton H.M."/>
            <person name="Sreenivasaprasad S."/>
            <person name="Woodhall J.W."/>
            <person name="Lane C.R."/>
            <person name="Harrison R.J."/>
            <person name="Clarkson J.P."/>
        </authorList>
    </citation>
    <scope>NUCLEOTIDE SEQUENCE [LARGE SCALE GENOMIC DNA]</scope>
    <source>
        <strain evidence="3">RGR 97.0016</strain>
    </source>
</reference>
<name>A0A4Q4S0R2_9PLEO</name>
<protein>
    <submittedName>
        <fullName evidence="2">Uncharacterized protein</fullName>
    </submittedName>
</protein>
<evidence type="ECO:0000313" key="2">
    <source>
        <dbReference type="EMBL" id="RYO63360.1"/>
    </source>
</evidence>
<gene>
    <name evidence="2" type="ORF">AA0113_g6026</name>
</gene>
<dbReference type="AlphaFoldDB" id="A0A4Q4S0R2"/>
<evidence type="ECO:0000313" key="3">
    <source>
        <dbReference type="Proteomes" id="UP000293823"/>
    </source>
</evidence>
<feature type="chain" id="PRO_5020404349" evidence="1">
    <location>
        <begin position="23"/>
        <end position="260"/>
    </location>
</feature>
<dbReference type="EMBL" id="PEJP01000021">
    <property type="protein sequence ID" value="RYO63360.1"/>
    <property type="molecule type" value="Genomic_DNA"/>
</dbReference>
<feature type="signal peptide" evidence="1">
    <location>
        <begin position="1"/>
        <end position="22"/>
    </location>
</feature>
<keyword evidence="1" id="KW-0732">Signal</keyword>
<organism evidence="2 3">
    <name type="scientific">Alternaria arborescens</name>
    <dbReference type="NCBI Taxonomy" id="156630"/>
    <lineage>
        <taxon>Eukaryota</taxon>
        <taxon>Fungi</taxon>
        <taxon>Dikarya</taxon>
        <taxon>Ascomycota</taxon>
        <taxon>Pezizomycotina</taxon>
        <taxon>Dothideomycetes</taxon>
        <taxon>Pleosporomycetidae</taxon>
        <taxon>Pleosporales</taxon>
        <taxon>Pleosporineae</taxon>
        <taxon>Pleosporaceae</taxon>
        <taxon>Alternaria</taxon>
        <taxon>Alternaria sect. Alternaria</taxon>
    </lineage>
</organism>